<protein>
    <submittedName>
        <fullName evidence="1">Uncharacterized protein</fullName>
    </submittedName>
</protein>
<dbReference type="AlphaFoldDB" id="A0A0K2UFV1"/>
<feature type="non-terminal residue" evidence="1">
    <location>
        <position position="1"/>
    </location>
</feature>
<reference evidence="1" key="1">
    <citation type="submission" date="2014-05" db="EMBL/GenBank/DDBJ databases">
        <authorList>
            <person name="Chronopoulou M."/>
        </authorList>
    </citation>
    <scope>NUCLEOTIDE SEQUENCE</scope>
    <source>
        <tissue evidence="1">Whole organism</tissue>
    </source>
</reference>
<sequence>DPQSLRYLTSEIQHDLNVVDSYPPRDFGRNKACRISGVQKSTSVHLRVIYKIIRS</sequence>
<accession>A0A0K2UFV1</accession>
<dbReference type="EMBL" id="HACA01019738">
    <property type="protein sequence ID" value="CDW37099.1"/>
    <property type="molecule type" value="Transcribed_RNA"/>
</dbReference>
<proteinExistence type="predicted"/>
<name>A0A0K2UFV1_LEPSM</name>
<evidence type="ECO:0000313" key="1">
    <source>
        <dbReference type="EMBL" id="CDW37099.1"/>
    </source>
</evidence>
<organism evidence="1">
    <name type="scientific">Lepeophtheirus salmonis</name>
    <name type="common">Salmon louse</name>
    <name type="synonym">Caligus salmonis</name>
    <dbReference type="NCBI Taxonomy" id="72036"/>
    <lineage>
        <taxon>Eukaryota</taxon>
        <taxon>Metazoa</taxon>
        <taxon>Ecdysozoa</taxon>
        <taxon>Arthropoda</taxon>
        <taxon>Crustacea</taxon>
        <taxon>Multicrustacea</taxon>
        <taxon>Hexanauplia</taxon>
        <taxon>Copepoda</taxon>
        <taxon>Siphonostomatoida</taxon>
        <taxon>Caligidae</taxon>
        <taxon>Lepeophtheirus</taxon>
    </lineage>
</organism>